<accession>A0A4Y9Z9F0</accession>
<proteinExistence type="predicted"/>
<dbReference type="Pfam" id="PF01738">
    <property type="entry name" value="DLH"/>
    <property type="match status" value="1"/>
</dbReference>
<dbReference type="InterPro" id="IPR002925">
    <property type="entry name" value="Dienelactn_hydro"/>
</dbReference>
<dbReference type="EMBL" id="SEOQ01000101">
    <property type="protein sequence ID" value="TFY70448.1"/>
    <property type="molecule type" value="Genomic_DNA"/>
</dbReference>
<name>A0A4Y9Z9F0_9AGAM</name>
<protein>
    <recommendedName>
        <fullName evidence="1">Dienelactone hydrolase domain-containing protein</fullName>
    </recommendedName>
</protein>
<reference evidence="2 3" key="1">
    <citation type="submission" date="2019-02" db="EMBL/GenBank/DDBJ databases">
        <title>Genome sequencing of the rare red list fungi Dentipellis fragilis.</title>
        <authorList>
            <person name="Buettner E."/>
            <person name="Kellner H."/>
        </authorList>
    </citation>
    <scope>NUCLEOTIDE SEQUENCE [LARGE SCALE GENOMIC DNA]</scope>
    <source>
        <strain evidence="2 3">DSM 105465</strain>
    </source>
</reference>
<dbReference type="PANTHER" id="PTHR17630">
    <property type="entry name" value="DIENELACTONE HYDROLASE"/>
    <property type="match status" value="1"/>
</dbReference>
<comment type="caution">
    <text evidence="2">The sequence shown here is derived from an EMBL/GenBank/DDBJ whole genome shotgun (WGS) entry which is preliminary data.</text>
</comment>
<dbReference type="PANTHER" id="PTHR17630:SF44">
    <property type="entry name" value="PROTEIN AIM2"/>
    <property type="match status" value="1"/>
</dbReference>
<feature type="domain" description="Dienelactone hydrolase" evidence="1">
    <location>
        <begin position="79"/>
        <end position="164"/>
    </location>
</feature>
<evidence type="ECO:0000313" key="2">
    <source>
        <dbReference type="EMBL" id="TFY70448.1"/>
    </source>
</evidence>
<organism evidence="2 3">
    <name type="scientific">Dentipellis fragilis</name>
    <dbReference type="NCBI Taxonomy" id="205917"/>
    <lineage>
        <taxon>Eukaryota</taxon>
        <taxon>Fungi</taxon>
        <taxon>Dikarya</taxon>
        <taxon>Basidiomycota</taxon>
        <taxon>Agaricomycotina</taxon>
        <taxon>Agaricomycetes</taxon>
        <taxon>Russulales</taxon>
        <taxon>Hericiaceae</taxon>
        <taxon>Dentipellis</taxon>
    </lineage>
</organism>
<dbReference type="GO" id="GO:0016787">
    <property type="term" value="F:hydrolase activity"/>
    <property type="evidence" value="ECO:0007669"/>
    <property type="project" value="InterPro"/>
</dbReference>
<evidence type="ECO:0000259" key="1">
    <source>
        <dbReference type="Pfam" id="PF01738"/>
    </source>
</evidence>
<dbReference type="AlphaFoldDB" id="A0A4Y9Z9F0"/>
<dbReference type="Proteomes" id="UP000298327">
    <property type="component" value="Unassembled WGS sequence"/>
</dbReference>
<sequence>MSFCKHCVQGVRHEGTPEGKFETIGGIKTYVATPTGEYPKDKAILFLTDVFGPELNNNLVRLPPLFLPHLILTLTLACVGFDRDRQLLADDFAKNGFQVYLADLFDGDPVPAEGLSPGSTFDIMKWFPTHGPNVTQPKVEALITALKAQGVTRFGAVGYCYGGEHPDLSLSIVP</sequence>
<dbReference type="SUPFAM" id="SSF53474">
    <property type="entry name" value="alpha/beta-Hydrolases"/>
    <property type="match status" value="1"/>
</dbReference>
<dbReference type="Gene3D" id="3.40.50.1820">
    <property type="entry name" value="alpha/beta hydrolase"/>
    <property type="match status" value="1"/>
</dbReference>
<gene>
    <name evidence="2" type="ORF">EVG20_g2554</name>
</gene>
<keyword evidence="3" id="KW-1185">Reference proteome</keyword>
<evidence type="ECO:0000313" key="3">
    <source>
        <dbReference type="Proteomes" id="UP000298327"/>
    </source>
</evidence>
<dbReference type="OrthoDB" id="17560at2759"/>
<dbReference type="STRING" id="205917.A0A4Y9Z9F0"/>
<dbReference type="InterPro" id="IPR029058">
    <property type="entry name" value="AB_hydrolase_fold"/>
</dbReference>